<dbReference type="InterPro" id="IPR002241">
    <property type="entry name" value="Glyco_hydro_27"/>
</dbReference>
<sequence length="558" mass="60558">MISFSLLVSALLVCQCSAGSLEPRADTTALAMNARTFRGWTSWSLQAFKGPGYGADWFKEENIKRQADVLGNEFKQAGFGYFNLDSGWQDEKLDEFGRVQLSTVRFPSGIQSLQGYLETRGLSLGLYYLPGIDSRAVDNKTPVKGTKYTADQIVLCPTTSNSTNCKRPPANAFSAGQSLDFSHPGAQAYIDSIVDQLYSWKVTFVKYAGYIPGSSVDPNNADFSSATSAADLAAWRSAIDRLHQTKYSNQPKIWISAAWEIAKSQKDILKVNADSHRVAIDIAAYSTVMTTFDRVIRNARVAASWSSVDANRGGTVLDLDAILLADLSAAEAKTMVTLWALLGSPIYSGDDLTKLSQEKKALLTNPSVLDVAKRLTHNPARVLNYAEETTSSAQSRLARRDGNTESTAACDARVLQECHQMVCKSLMIDPSKVQSLYQASKLKYASSAKVTPMMTSGGAAAADPWERQVWYAELTQSKNPSAIYIGFVNAGQQLPTDGPAEITVDLKQLTLTRPMAKSYTISDLWTGKDVGTCSGGQMTVSSGTLAAHASVLYILKPN</sequence>
<evidence type="ECO:0000256" key="7">
    <source>
        <dbReference type="SAM" id="SignalP"/>
    </source>
</evidence>
<evidence type="ECO:0000313" key="10">
    <source>
        <dbReference type="Proteomes" id="UP000001072"/>
    </source>
</evidence>
<dbReference type="Gene3D" id="3.20.20.70">
    <property type="entry name" value="Aldolase class I"/>
    <property type="match status" value="1"/>
</dbReference>
<dbReference type="Proteomes" id="UP000001072">
    <property type="component" value="Unassembled WGS sequence"/>
</dbReference>
<dbReference type="InParanoid" id="F4SC40"/>
<organism evidence="10">
    <name type="scientific">Melampsora larici-populina (strain 98AG31 / pathotype 3-4-7)</name>
    <name type="common">Poplar leaf rust fungus</name>
    <dbReference type="NCBI Taxonomy" id="747676"/>
    <lineage>
        <taxon>Eukaryota</taxon>
        <taxon>Fungi</taxon>
        <taxon>Dikarya</taxon>
        <taxon>Basidiomycota</taxon>
        <taxon>Pucciniomycotina</taxon>
        <taxon>Pucciniomycetes</taxon>
        <taxon>Pucciniales</taxon>
        <taxon>Melampsoraceae</taxon>
        <taxon>Melampsora</taxon>
    </lineage>
</organism>
<dbReference type="Gene3D" id="2.60.40.1180">
    <property type="entry name" value="Golgi alpha-mannosidase II"/>
    <property type="match status" value="1"/>
</dbReference>
<protein>
    <recommendedName>
        <fullName evidence="3">alpha-galactosidase</fullName>
        <ecNumber evidence="3">3.2.1.22</ecNumber>
    </recommendedName>
</protein>
<proteinExistence type="inferred from homology"/>
<dbReference type="CDD" id="cd14792">
    <property type="entry name" value="GH27"/>
    <property type="match status" value="1"/>
</dbReference>
<dbReference type="HOGENOM" id="CLU_032238_0_0_1"/>
<evidence type="ECO:0000256" key="6">
    <source>
        <dbReference type="ARBA" id="ARBA00023295"/>
    </source>
</evidence>
<name>F4SC40_MELLP</name>
<evidence type="ECO:0000256" key="5">
    <source>
        <dbReference type="ARBA" id="ARBA00022801"/>
    </source>
</evidence>
<comment type="similarity">
    <text evidence="2">Belongs to the glycosyl hydrolase 27 family.</text>
</comment>
<feature type="signal peptide" evidence="7">
    <location>
        <begin position="1"/>
        <end position="18"/>
    </location>
</feature>
<feature type="chain" id="PRO_5003316014" description="alpha-galactosidase" evidence="7">
    <location>
        <begin position="19"/>
        <end position="558"/>
    </location>
</feature>
<dbReference type="KEGG" id="mlr:MELLADRAFT_79803"/>
<evidence type="ECO:0000256" key="2">
    <source>
        <dbReference type="ARBA" id="ARBA00009743"/>
    </source>
</evidence>
<dbReference type="EMBL" id="GL883199">
    <property type="protein sequence ID" value="EGF97786.1"/>
    <property type="molecule type" value="Genomic_DNA"/>
</dbReference>
<dbReference type="Pfam" id="PF17801">
    <property type="entry name" value="Melibiase_C"/>
    <property type="match status" value="1"/>
</dbReference>
<keyword evidence="5 9" id="KW-0378">Hydrolase</keyword>
<evidence type="ECO:0000256" key="3">
    <source>
        <dbReference type="ARBA" id="ARBA00012755"/>
    </source>
</evidence>
<dbReference type="PANTHER" id="PTHR11452:SF75">
    <property type="entry name" value="ALPHA-GALACTOSIDASE MEL1"/>
    <property type="match status" value="1"/>
</dbReference>
<dbReference type="GO" id="GO:0005975">
    <property type="term" value="P:carbohydrate metabolic process"/>
    <property type="evidence" value="ECO:0007669"/>
    <property type="project" value="InterPro"/>
</dbReference>
<evidence type="ECO:0000259" key="8">
    <source>
        <dbReference type="Pfam" id="PF17801"/>
    </source>
</evidence>
<evidence type="ECO:0000313" key="9">
    <source>
        <dbReference type="EMBL" id="EGF97786.1"/>
    </source>
</evidence>
<accession>F4SC40</accession>
<dbReference type="eggNOG" id="KOG2366">
    <property type="taxonomic scope" value="Eukaryota"/>
</dbReference>
<dbReference type="OrthoDB" id="5795902at2759"/>
<dbReference type="InterPro" id="IPR013785">
    <property type="entry name" value="Aldolase_TIM"/>
</dbReference>
<gene>
    <name evidence="9" type="ORF">MELLADRAFT_79803</name>
</gene>
<dbReference type="AlphaFoldDB" id="F4SC40"/>
<keyword evidence="4 7" id="KW-0732">Signal</keyword>
<evidence type="ECO:0000256" key="4">
    <source>
        <dbReference type="ARBA" id="ARBA00022729"/>
    </source>
</evidence>
<dbReference type="SUPFAM" id="SSF51445">
    <property type="entry name" value="(Trans)glycosidases"/>
    <property type="match status" value="1"/>
</dbReference>
<feature type="domain" description="Alpha galactosidase C-terminal" evidence="8">
    <location>
        <begin position="467"/>
        <end position="555"/>
    </location>
</feature>
<evidence type="ECO:0000256" key="1">
    <source>
        <dbReference type="ARBA" id="ARBA00001255"/>
    </source>
</evidence>
<keyword evidence="6" id="KW-0326">Glycosidase</keyword>
<reference evidence="10" key="1">
    <citation type="journal article" date="2011" name="Proc. Natl. Acad. Sci. U.S.A.">
        <title>Obligate biotrophy features unraveled by the genomic analysis of rust fungi.</title>
        <authorList>
            <person name="Duplessis S."/>
            <person name="Cuomo C.A."/>
            <person name="Lin Y.-C."/>
            <person name="Aerts A."/>
            <person name="Tisserant E."/>
            <person name="Veneault-Fourrey C."/>
            <person name="Joly D.L."/>
            <person name="Hacquard S."/>
            <person name="Amselem J."/>
            <person name="Cantarel B.L."/>
            <person name="Chiu R."/>
            <person name="Coutinho P.M."/>
            <person name="Feau N."/>
            <person name="Field M."/>
            <person name="Frey P."/>
            <person name="Gelhaye E."/>
            <person name="Goldberg J."/>
            <person name="Grabherr M.G."/>
            <person name="Kodira C.D."/>
            <person name="Kohler A."/>
            <person name="Kuees U."/>
            <person name="Lindquist E.A."/>
            <person name="Lucas S.M."/>
            <person name="Mago R."/>
            <person name="Mauceli E."/>
            <person name="Morin E."/>
            <person name="Murat C."/>
            <person name="Pangilinan J.L."/>
            <person name="Park R."/>
            <person name="Pearson M."/>
            <person name="Quesneville H."/>
            <person name="Rouhier N."/>
            <person name="Sakthikumar S."/>
            <person name="Salamov A.A."/>
            <person name="Schmutz J."/>
            <person name="Selles B."/>
            <person name="Shapiro H."/>
            <person name="Tanguay P."/>
            <person name="Tuskan G.A."/>
            <person name="Henrissat B."/>
            <person name="Van de Peer Y."/>
            <person name="Rouze P."/>
            <person name="Ellis J.G."/>
            <person name="Dodds P.N."/>
            <person name="Schein J.E."/>
            <person name="Zhong S."/>
            <person name="Hamelin R.C."/>
            <person name="Grigoriev I.V."/>
            <person name="Szabo L.J."/>
            <person name="Martin F."/>
        </authorList>
    </citation>
    <scope>NUCLEOTIDE SEQUENCE [LARGE SCALE GENOMIC DNA]</scope>
    <source>
        <strain evidence="10">98AG31 / pathotype 3-4-7</strain>
    </source>
</reference>
<dbReference type="Pfam" id="PF16499">
    <property type="entry name" value="Melibiase_2"/>
    <property type="match status" value="2"/>
</dbReference>
<dbReference type="STRING" id="747676.F4SC40"/>
<dbReference type="RefSeq" id="XP_007418940.1">
    <property type="nucleotide sequence ID" value="XM_007418878.1"/>
</dbReference>
<dbReference type="PANTHER" id="PTHR11452">
    <property type="entry name" value="ALPHA-GALACTOSIDASE/ALPHA-N-ACETYLGALACTOSAMINIDASE"/>
    <property type="match status" value="1"/>
</dbReference>
<dbReference type="InterPro" id="IPR017853">
    <property type="entry name" value="GH"/>
</dbReference>
<dbReference type="InterPro" id="IPR041233">
    <property type="entry name" value="Melibiase_C"/>
</dbReference>
<keyword evidence="10" id="KW-1185">Reference proteome</keyword>
<dbReference type="EC" id="3.2.1.22" evidence="3"/>
<dbReference type="GO" id="GO:0004557">
    <property type="term" value="F:alpha-galactosidase activity"/>
    <property type="evidence" value="ECO:0007669"/>
    <property type="project" value="UniProtKB-EC"/>
</dbReference>
<dbReference type="InterPro" id="IPR013780">
    <property type="entry name" value="Glyco_hydro_b"/>
</dbReference>
<dbReference type="VEuPathDB" id="FungiDB:MELLADRAFT_79803"/>
<dbReference type="GeneID" id="18933316"/>
<dbReference type="SUPFAM" id="SSF51011">
    <property type="entry name" value="Glycosyl hydrolase domain"/>
    <property type="match status" value="1"/>
</dbReference>
<comment type="catalytic activity">
    <reaction evidence="1">
        <text>Hydrolysis of terminal, non-reducing alpha-D-galactose residues in alpha-D-galactosides, including galactose oligosaccharides, galactomannans and galactolipids.</text>
        <dbReference type="EC" id="3.2.1.22"/>
    </reaction>
</comment>